<dbReference type="FunFam" id="3.30.1520.10:FF:000042">
    <property type="entry name" value="Sorting nexin mvp1"/>
    <property type="match status" value="1"/>
</dbReference>
<keyword evidence="8" id="KW-0472">Membrane</keyword>
<dbReference type="GO" id="GO:0097320">
    <property type="term" value="P:plasma membrane tubulation"/>
    <property type="evidence" value="ECO:0007669"/>
    <property type="project" value="EnsemblFungi"/>
</dbReference>
<dbReference type="SMART" id="SM00312">
    <property type="entry name" value="PX"/>
    <property type="match status" value="1"/>
</dbReference>
<evidence type="ECO:0000256" key="1">
    <source>
        <dbReference type="ARBA" id="ARBA00004287"/>
    </source>
</evidence>
<reference evidence="12" key="1">
    <citation type="submission" date="2016-05" db="EMBL/GenBank/DDBJ databases">
        <title>Comparative genomics of biotechnologically important yeasts.</title>
        <authorList>
            <consortium name="DOE Joint Genome Institute"/>
            <person name="Riley R."/>
            <person name="Haridas S."/>
            <person name="Wolfe K.H."/>
            <person name="Lopes M.R."/>
            <person name="Hittinger C.T."/>
            <person name="Goker M."/>
            <person name="Salamov A."/>
            <person name="Wisecaver J."/>
            <person name="Long T.M."/>
            <person name="Aerts A.L."/>
            <person name="Barry K."/>
            <person name="Choi C."/>
            <person name="Clum A."/>
            <person name="Coughlan A.Y."/>
            <person name="Deshpande S."/>
            <person name="Douglass A.P."/>
            <person name="Hanson S.J."/>
            <person name="Klenk H.-P."/>
            <person name="Labutti K."/>
            <person name="Lapidus A."/>
            <person name="Lindquist E."/>
            <person name="Lipzen A."/>
            <person name="Meier-Kolthoff J.P."/>
            <person name="Ohm R.A."/>
            <person name="Otillar R.P."/>
            <person name="Pangilinan J."/>
            <person name="Peng Y."/>
            <person name="Rokas A."/>
            <person name="Rosa C.A."/>
            <person name="Scheuner C."/>
            <person name="Sibirny A.A."/>
            <person name="Slot J.C."/>
            <person name="Stielow J.B."/>
            <person name="Sun H."/>
            <person name="Kurtzman C.P."/>
            <person name="Blackwell M."/>
            <person name="Grigoriev I.V."/>
            <person name="Jeffries T.W."/>
        </authorList>
    </citation>
    <scope>NUCLEOTIDE SEQUENCE [LARGE SCALE GENOMIC DNA]</scope>
    <source>
        <strain evidence="12">DSM 1968</strain>
    </source>
</reference>
<dbReference type="CDD" id="cd07597">
    <property type="entry name" value="BAR_SNX8"/>
    <property type="match status" value="1"/>
</dbReference>
<evidence type="ECO:0000256" key="8">
    <source>
        <dbReference type="ARBA" id="ARBA00023136"/>
    </source>
</evidence>
<evidence type="ECO:0000313" key="11">
    <source>
        <dbReference type="EMBL" id="ODV58653.1"/>
    </source>
</evidence>
<gene>
    <name evidence="11" type="ORF">ASCRUDRAFT_38994</name>
</gene>
<dbReference type="GeneID" id="30964538"/>
<proteinExistence type="inferred from homology"/>
<dbReference type="Pfam" id="PF00787">
    <property type="entry name" value="PX"/>
    <property type="match status" value="1"/>
</dbReference>
<evidence type="ECO:0000256" key="5">
    <source>
        <dbReference type="ARBA" id="ARBA00022448"/>
    </source>
</evidence>
<dbReference type="GO" id="GO:0032266">
    <property type="term" value="F:phosphatidylinositol-3-phosphate binding"/>
    <property type="evidence" value="ECO:0007669"/>
    <property type="project" value="EnsemblFungi"/>
</dbReference>
<evidence type="ECO:0000256" key="4">
    <source>
        <dbReference type="ARBA" id="ARBA00014268"/>
    </source>
</evidence>
<evidence type="ECO:0000256" key="3">
    <source>
        <dbReference type="ARBA" id="ARBA00010883"/>
    </source>
</evidence>
<dbReference type="FunCoup" id="A0A1D2VB14">
    <property type="interactions" value="161"/>
</dbReference>
<organism evidence="11 12">
    <name type="scientific">Ascoidea rubescens DSM 1968</name>
    <dbReference type="NCBI Taxonomy" id="1344418"/>
    <lineage>
        <taxon>Eukaryota</taxon>
        <taxon>Fungi</taxon>
        <taxon>Dikarya</taxon>
        <taxon>Ascomycota</taxon>
        <taxon>Saccharomycotina</taxon>
        <taxon>Saccharomycetes</taxon>
        <taxon>Ascoideaceae</taxon>
        <taxon>Ascoidea</taxon>
    </lineage>
</organism>
<dbReference type="InParanoid" id="A0A1D2VB14"/>
<keyword evidence="6" id="KW-0963">Cytoplasm</keyword>
<keyword evidence="7" id="KW-0653">Protein transport</keyword>
<protein>
    <recommendedName>
        <fullName evidence="4">Sorting nexin MVP1</fullName>
    </recommendedName>
    <alternativeName>
        <fullName evidence="9">Sorting nexin mvp1</fullName>
    </alternativeName>
</protein>
<dbReference type="EMBL" id="KV454490">
    <property type="protein sequence ID" value="ODV58653.1"/>
    <property type="molecule type" value="Genomic_DNA"/>
</dbReference>
<accession>A0A1D2VB14</accession>
<name>A0A1D2VB14_9ASCO</name>
<dbReference type="GO" id="GO:0005634">
    <property type="term" value="C:nucleus"/>
    <property type="evidence" value="ECO:0007669"/>
    <property type="project" value="EnsemblFungi"/>
</dbReference>
<sequence>MDKISTWNNQVRDSFNPNSADFIKVTEIPEKEGLLFKHINYLIVHNAPLADTDSNNGRKVIRRYSDFVWLLEILLKKYPFRLIPELPPKKFSGSSNDNLFLQRRRHGLQRFLNQLMKHPILSKESLVIMFLTVPTDLNSWRRQANVDTNEEFKGKRISKNFIKNWHPDNQKLWKQAEFSIKDMYENWFKICILIERIEKRKEQIAYDNLKFNSILNGFIDVSNKIYSVESSDISMINAGLQNVNLHISNSASLYKDESHNLDIGIMHEFKTFQDYINSLRGLFERLNRLGGNTIFQAKKRVEINTNRFNEIKTKPDVRGSEVDRLIQSINRDKQDIISQTNRDWLIKECVLHEFVMFQETQYKITKIFQEWGADRLKYGELQADNWNQMCNLLQQMPYNRQ</sequence>
<keyword evidence="5" id="KW-0813">Transport</keyword>
<comment type="subcellular location">
    <subcellularLocation>
        <location evidence="2">Cytoplasm</location>
    </subcellularLocation>
    <subcellularLocation>
        <location evidence="1">Membrane</location>
        <topology evidence="1">Peripheral membrane protein</topology>
        <orientation evidence="1">Cytoplasmic side</orientation>
    </subcellularLocation>
</comment>
<evidence type="ECO:0000313" key="12">
    <source>
        <dbReference type="Proteomes" id="UP000095038"/>
    </source>
</evidence>
<evidence type="ECO:0000256" key="6">
    <source>
        <dbReference type="ARBA" id="ARBA00022490"/>
    </source>
</evidence>
<feature type="domain" description="PX" evidence="10">
    <location>
        <begin position="1"/>
        <end position="138"/>
    </location>
</feature>
<dbReference type="RefSeq" id="XP_020044960.1">
    <property type="nucleotide sequence ID" value="XM_020190902.1"/>
</dbReference>
<dbReference type="AlphaFoldDB" id="A0A1D2VB14"/>
<dbReference type="InterPro" id="IPR036871">
    <property type="entry name" value="PX_dom_sf"/>
</dbReference>
<dbReference type="Proteomes" id="UP000095038">
    <property type="component" value="Unassembled WGS sequence"/>
</dbReference>
<dbReference type="GO" id="GO:0005829">
    <property type="term" value="C:cytosol"/>
    <property type="evidence" value="ECO:0007669"/>
    <property type="project" value="GOC"/>
</dbReference>
<dbReference type="CDD" id="cd06866">
    <property type="entry name" value="PX_SNX8_Mvp1p_like"/>
    <property type="match status" value="1"/>
</dbReference>
<dbReference type="STRING" id="1344418.A0A1D2VB14"/>
<dbReference type="InterPro" id="IPR045734">
    <property type="entry name" value="Snx8_BAR_dom"/>
</dbReference>
<dbReference type="GO" id="GO:0042802">
    <property type="term" value="F:identical protein binding"/>
    <property type="evidence" value="ECO:0007669"/>
    <property type="project" value="EnsemblFungi"/>
</dbReference>
<dbReference type="OrthoDB" id="10064318at2759"/>
<dbReference type="Pfam" id="PF19566">
    <property type="entry name" value="Snx8_BAR_dom"/>
    <property type="match status" value="1"/>
</dbReference>
<dbReference type="InterPro" id="IPR035704">
    <property type="entry name" value="SNX8/Mvp1_PX"/>
</dbReference>
<evidence type="ECO:0000259" key="10">
    <source>
        <dbReference type="PROSITE" id="PS50195"/>
    </source>
</evidence>
<comment type="similarity">
    <text evidence="3">Belongs to the sorting nexin family.</text>
</comment>
<dbReference type="Gene3D" id="3.30.1520.10">
    <property type="entry name" value="Phox-like domain"/>
    <property type="match status" value="1"/>
</dbReference>
<evidence type="ECO:0000256" key="9">
    <source>
        <dbReference type="ARBA" id="ARBA00072009"/>
    </source>
</evidence>
<dbReference type="GO" id="GO:0005768">
    <property type="term" value="C:endosome"/>
    <property type="evidence" value="ECO:0007669"/>
    <property type="project" value="EnsemblFungi"/>
</dbReference>
<keyword evidence="12" id="KW-1185">Reference proteome</keyword>
<dbReference type="PROSITE" id="PS50195">
    <property type="entry name" value="PX"/>
    <property type="match status" value="1"/>
</dbReference>
<dbReference type="PANTHER" id="PTHR47554">
    <property type="entry name" value="SORTING NEXIN MVP1"/>
    <property type="match status" value="1"/>
</dbReference>
<dbReference type="GO" id="GO:0016020">
    <property type="term" value="C:membrane"/>
    <property type="evidence" value="ECO:0007669"/>
    <property type="project" value="UniProtKB-SubCell"/>
</dbReference>
<dbReference type="PANTHER" id="PTHR47554:SF1">
    <property type="entry name" value="SORTING NEXIN MVP1"/>
    <property type="match status" value="1"/>
</dbReference>
<dbReference type="GO" id="GO:0006623">
    <property type="term" value="P:protein targeting to vacuole"/>
    <property type="evidence" value="ECO:0007669"/>
    <property type="project" value="EnsemblFungi"/>
</dbReference>
<dbReference type="InterPro" id="IPR028662">
    <property type="entry name" value="SNX8/Mvp1"/>
</dbReference>
<dbReference type="InterPro" id="IPR001683">
    <property type="entry name" value="PX_dom"/>
</dbReference>
<evidence type="ECO:0000256" key="2">
    <source>
        <dbReference type="ARBA" id="ARBA00004496"/>
    </source>
</evidence>
<evidence type="ECO:0000256" key="7">
    <source>
        <dbReference type="ARBA" id="ARBA00022927"/>
    </source>
</evidence>
<dbReference type="SUPFAM" id="SSF64268">
    <property type="entry name" value="PX domain"/>
    <property type="match status" value="1"/>
</dbReference>
<dbReference type="GO" id="GO:0042147">
    <property type="term" value="P:retrograde transport, endosome to Golgi"/>
    <property type="evidence" value="ECO:0007669"/>
    <property type="project" value="EnsemblFungi"/>
</dbReference>